<organism evidence="2 3">
    <name type="scientific">Halorarum salinum</name>
    <dbReference type="NCBI Taxonomy" id="2743089"/>
    <lineage>
        <taxon>Archaea</taxon>
        <taxon>Methanobacteriati</taxon>
        <taxon>Methanobacteriota</taxon>
        <taxon>Stenosarchaea group</taxon>
        <taxon>Halobacteria</taxon>
        <taxon>Halobacteriales</taxon>
        <taxon>Haloferacaceae</taxon>
        <taxon>Halorarum</taxon>
    </lineage>
</organism>
<protein>
    <submittedName>
        <fullName evidence="2">Uncharacterized protein</fullName>
    </submittedName>
</protein>
<accession>A0A7D5L8S1</accession>
<dbReference type="RefSeq" id="WP_179267274.1">
    <property type="nucleotide sequence ID" value="NZ_CP058579.1"/>
</dbReference>
<dbReference type="KEGG" id="halu:HUG12_02585"/>
<evidence type="ECO:0000313" key="2">
    <source>
        <dbReference type="EMBL" id="QLG60688.1"/>
    </source>
</evidence>
<keyword evidence="1" id="KW-1133">Transmembrane helix</keyword>
<proteinExistence type="predicted"/>
<dbReference type="Pfam" id="PF25259">
    <property type="entry name" value="DUF7860"/>
    <property type="match status" value="1"/>
</dbReference>
<feature type="transmembrane region" description="Helical" evidence="1">
    <location>
        <begin position="12"/>
        <end position="34"/>
    </location>
</feature>
<keyword evidence="1" id="KW-0812">Transmembrane</keyword>
<keyword evidence="3" id="KW-1185">Reference proteome</keyword>
<name>A0A7D5L8S1_9EURY</name>
<feature type="transmembrane region" description="Helical" evidence="1">
    <location>
        <begin position="54"/>
        <end position="73"/>
    </location>
</feature>
<sequence length="75" mass="7763">MGRYGDLDYARLTKGGVAVCAATFVLALLAQFGAAAAGIALPGWEAMLLTDLEYLSILGAVLSVFVFGVVLPLTE</sequence>
<dbReference type="AlphaFoldDB" id="A0A7D5L8S1"/>
<reference evidence="2 3" key="1">
    <citation type="submission" date="2020-06" db="EMBL/GenBank/DDBJ databases">
        <title>NJ-3-1, isolated from saline soil.</title>
        <authorList>
            <person name="Cui H.L."/>
            <person name="Shi X."/>
        </authorList>
    </citation>
    <scope>NUCLEOTIDE SEQUENCE [LARGE SCALE GENOMIC DNA]</scope>
    <source>
        <strain evidence="2 3">NJ-3-1</strain>
    </source>
</reference>
<evidence type="ECO:0000256" key="1">
    <source>
        <dbReference type="SAM" id="Phobius"/>
    </source>
</evidence>
<dbReference type="Proteomes" id="UP000509626">
    <property type="component" value="Chromosome"/>
</dbReference>
<gene>
    <name evidence="2" type="ORF">HUG12_02585</name>
</gene>
<dbReference type="EMBL" id="CP058579">
    <property type="protein sequence ID" value="QLG60688.1"/>
    <property type="molecule type" value="Genomic_DNA"/>
</dbReference>
<evidence type="ECO:0000313" key="3">
    <source>
        <dbReference type="Proteomes" id="UP000509626"/>
    </source>
</evidence>
<dbReference type="GeneID" id="56036310"/>
<dbReference type="InterPro" id="IPR057182">
    <property type="entry name" value="DUF7860"/>
</dbReference>
<keyword evidence="1" id="KW-0472">Membrane</keyword>